<feature type="domain" description="FtsX extracellular" evidence="13">
    <location>
        <begin position="60"/>
        <end position="152"/>
    </location>
</feature>
<protein>
    <recommendedName>
        <fullName evidence="3 10">Cell division protein FtsX</fullName>
    </recommendedName>
</protein>
<evidence type="ECO:0000256" key="3">
    <source>
        <dbReference type="ARBA" id="ARBA00021907"/>
    </source>
</evidence>
<dbReference type="PANTHER" id="PTHR47755">
    <property type="entry name" value="CELL DIVISION PROTEIN FTSX"/>
    <property type="match status" value="1"/>
</dbReference>
<evidence type="ECO:0000256" key="5">
    <source>
        <dbReference type="ARBA" id="ARBA00022618"/>
    </source>
</evidence>
<evidence type="ECO:0000256" key="7">
    <source>
        <dbReference type="ARBA" id="ARBA00022989"/>
    </source>
</evidence>
<dbReference type="Pfam" id="PF02687">
    <property type="entry name" value="FtsX"/>
    <property type="match status" value="1"/>
</dbReference>
<dbReference type="PIRSF" id="PIRSF003097">
    <property type="entry name" value="FtsX"/>
    <property type="match status" value="1"/>
</dbReference>
<accession>A0A369BCK2</accession>
<evidence type="ECO:0000256" key="2">
    <source>
        <dbReference type="ARBA" id="ARBA00007379"/>
    </source>
</evidence>
<comment type="function">
    <text evidence="10">Part of the ABC transporter FtsEX involved in asymmetric cellular division facilitating the initiation of sporulation.</text>
</comment>
<dbReference type="EMBL" id="QPJT01000005">
    <property type="protein sequence ID" value="RCX18328.1"/>
    <property type="molecule type" value="Genomic_DNA"/>
</dbReference>
<proteinExistence type="inferred from homology"/>
<evidence type="ECO:0000259" key="13">
    <source>
        <dbReference type="Pfam" id="PF18075"/>
    </source>
</evidence>
<organism evidence="14 15">
    <name type="scientific">Anaerobacterium chartisolvens</name>
    <dbReference type="NCBI Taxonomy" id="1297424"/>
    <lineage>
        <taxon>Bacteria</taxon>
        <taxon>Bacillati</taxon>
        <taxon>Bacillota</taxon>
        <taxon>Clostridia</taxon>
        <taxon>Eubacteriales</taxon>
        <taxon>Oscillospiraceae</taxon>
        <taxon>Anaerobacterium</taxon>
    </lineage>
</organism>
<evidence type="ECO:0000256" key="10">
    <source>
        <dbReference type="PIRNR" id="PIRNR003097"/>
    </source>
</evidence>
<keyword evidence="6 11" id="KW-0812">Transmembrane</keyword>
<evidence type="ECO:0000256" key="9">
    <source>
        <dbReference type="ARBA" id="ARBA00023306"/>
    </source>
</evidence>
<dbReference type="Proteomes" id="UP000253034">
    <property type="component" value="Unassembled WGS sequence"/>
</dbReference>
<reference evidence="14 15" key="1">
    <citation type="submission" date="2018-07" db="EMBL/GenBank/DDBJ databases">
        <title>Genomic Encyclopedia of Type Strains, Phase IV (KMG-IV): sequencing the most valuable type-strain genomes for metagenomic binning, comparative biology and taxonomic classification.</title>
        <authorList>
            <person name="Goeker M."/>
        </authorList>
    </citation>
    <scope>NUCLEOTIDE SEQUENCE [LARGE SCALE GENOMIC DNA]</scope>
    <source>
        <strain evidence="14 15">DSM 27016</strain>
    </source>
</reference>
<evidence type="ECO:0000256" key="11">
    <source>
        <dbReference type="SAM" id="Phobius"/>
    </source>
</evidence>
<dbReference type="AlphaFoldDB" id="A0A369BCK2"/>
<dbReference type="PANTHER" id="PTHR47755:SF1">
    <property type="entry name" value="CELL DIVISION PROTEIN FTSX"/>
    <property type="match status" value="1"/>
</dbReference>
<keyword evidence="7 11" id="KW-1133">Transmembrane helix</keyword>
<dbReference type="Pfam" id="PF18075">
    <property type="entry name" value="FtsX_ECD"/>
    <property type="match status" value="1"/>
</dbReference>
<dbReference type="Gene3D" id="3.30.70.3040">
    <property type="match status" value="1"/>
</dbReference>
<evidence type="ECO:0000313" key="15">
    <source>
        <dbReference type="Proteomes" id="UP000253034"/>
    </source>
</evidence>
<keyword evidence="8 10" id="KW-0472">Membrane</keyword>
<dbReference type="InterPro" id="IPR040690">
    <property type="entry name" value="FtsX_ECD"/>
</dbReference>
<name>A0A369BCK2_9FIRM</name>
<feature type="transmembrane region" description="Helical" evidence="11">
    <location>
        <begin position="270"/>
        <end position="294"/>
    </location>
</feature>
<evidence type="ECO:0000256" key="4">
    <source>
        <dbReference type="ARBA" id="ARBA00022475"/>
    </source>
</evidence>
<keyword evidence="4 10" id="KW-1003">Cell membrane</keyword>
<feature type="transmembrane region" description="Helical" evidence="11">
    <location>
        <begin position="21"/>
        <end position="46"/>
    </location>
</feature>
<evidence type="ECO:0000256" key="8">
    <source>
        <dbReference type="ARBA" id="ARBA00023136"/>
    </source>
</evidence>
<comment type="similarity">
    <text evidence="2 10">Belongs to the ABC-4 integral membrane protein family. FtsX subfamily.</text>
</comment>
<dbReference type="InterPro" id="IPR058204">
    <property type="entry name" value="FtsX_firmicutes-type"/>
</dbReference>
<keyword evidence="5 10" id="KW-0132">Cell division</keyword>
<comment type="caution">
    <text evidence="14">The sequence shown here is derived from an EMBL/GenBank/DDBJ whole genome shotgun (WGS) entry which is preliminary data.</text>
</comment>
<keyword evidence="15" id="KW-1185">Reference proteome</keyword>
<sequence>MKIRTTKYIIKEGFINAYKNKLMSLASLSIITASLIIFGVFFLAAVNLRHNIRTLEEQPEIQVFCYLELDETQINIIEEDIKGNPYVREYKAVSKREAFEKVKTEMFDGKESVLEGLDESIMPVSYIIKLEDSSKSREVVEHYRGLSGVEKVSYPQQAIDFISRITYWIPLISSLLLGILLLVSMLIISNTIKLTVFARRREINIMKYIGATDWFIRWPFIVEGVIIGIVGAVFAFAVVGYGYNALEGRITEDMAKIGVDIIKIVGIKDIAIQIVGIYCLIGVAVGAVGSFISIRKYLQV</sequence>
<evidence type="ECO:0000256" key="1">
    <source>
        <dbReference type="ARBA" id="ARBA00004651"/>
    </source>
</evidence>
<dbReference type="InterPro" id="IPR003838">
    <property type="entry name" value="ABC3_permease_C"/>
</dbReference>
<feature type="transmembrane region" description="Helical" evidence="11">
    <location>
        <begin position="167"/>
        <end position="197"/>
    </location>
</feature>
<dbReference type="GO" id="GO:0051301">
    <property type="term" value="P:cell division"/>
    <property type="evidence" value="ECO:0007669"/>
    <property type="project" value="UniProtKB-KW"/>
</dbReference>
<dbReference type="OrthoDB" id="9812531at2"/>
<evidence type="ECO:0000313" key="14">
    <source>
        <dbReference type="EMBL" id="RCX18328.1"/>
    </source>
</evidence>
<dbReference type="InterPro" id="IPR004513">
    <property type="entry name" value="FtsX"/>
</dbReference>
<evidence type="ECO:0000259" key="12">
    <source>
        <dbReference type="Pfam" id="PF02687"/>
    </source>
</evidence>
<gene>
    <name evidence="14" type="ORF">DFR58_10587</name>
</gene>
<feature type="domain" description="ABC3 transporter permease C-terminal" evidence="12">
    <location>
        <begin position="175"/>
        <end position="297"/>
    </location>
</feature>
<feature type="transmembrane region" description="Helical" evidence="11">
    <location>
        <begin position="218"/>
        <end position="243"/>
    </location>
</feature>
<comment type="subcellular location">
    <subcellularLocation>
        <location evidence="1">Cell membrane</location>
        <topology evidence="1">Multi-pass membrane protein</topology>
    </subcellularLocation>
</comment>
<dbReference type="GO" id="GO:0005886">
    <property type="term" value="C:plasma membrane"/>
    <property type="evidence" value="ECO:0007669"/>
    <property type="project" value="UniProtKB-SubCell"/>
</dbReference>
<keyword evidence="9 10" id="KW-0131">Cell cycle</keyword>
<evidence type="ECO:0000256" key="6">
    <source>
        <dbReference type="ARBA" id="ARBA00022692"/>
    </source>
</evidence>
<dbReference type="NCBIfam" id="NF038347">
    <property type="entry name" value="FtsX_Gpos"/>
    <property type="match status" value="1"/>
</dbReference>